<dbReference type="PANTHER" id="PTHR10039:SF15">
    <property type="entry name" value="NACHT DOMAIN-CONTAINING PROTEIN"/>
    <property type="match status" value="1"/>
</dbReference>
<evidence type="ECO:0000313" key="5">
    <source>
        <dbReference type="Proteomes" id="UP001480595"/>
    </source>
</evidence>
<dbReference type="InterPro" id="IPR027417">
    <property type="entry name" value="P-loop_NTPase"/>
</dbReference>
<dbReference type="Proteomes" id="UP001480595">
    <property type="component" value="Unassembled WGS sequence"/>
</dbReference>
<dbReference type="PRINTS" id="PR01415">
    <property type="entry name" value="ANKYRIN"/>
</dbReference>
<feature type="repeat" description="ANK" evidence="2">
    <location>
        <begin position="832"/>
        <end position="864"/>
    </location>
</feature>
<keyword evidence="5" id="KW-1185">Reference proteome</keyword>
<dbReference type="SUPFAM" id="SSF52540">
    <property type="entry name" value="P-loop containing nucleoside triphosphate hydrolases"/>
    <property type="match status" value="1"/>
</dbReference>
<dbReference type="GeneID" id="92088583"/>
<evidence type="ECO:0000256" key="2">
    <source>
        <dbReference type="PROSITE-ProRule" id="PRU00023"/>
    </source>
</evidence>
<feature type="repeat" description="ANK" evidence="2">
    <location>
        <begin position="868"/>
        <end position="900"/>
    </location>
</feature>
<name>A0ABR1VPY3_9PEZI</name>
<sequence>MERFKSSIPATEDIQLVLVAIYGDLLKFLAQATIEDNEQRKLLSDTEDKEREACKAQDALRKEILGWIPHRSFDSAQDEKHSSSLENTGQWFFDHNAFRAWKYARNSGLLWVTGTAGSGKSHLAAHTIHNIGESCRSRGSTRMGNQGDNIHALAFLYCSSDGNTSLSSDAVPERSILLGSLLRQLYDRLRRAEIRDAIRSILGNFTRGYIVVDELDECSGLPGDDFKDFCWFLGALTRNCVTTSTRVVIFSRPGYPVIADALSNAIQIQVDNGSNIKDIEAFIDEKTADLAKRPSALKQIQSDLLKGADGVFLWASLSIRIIELETSDRGKMTAAKNSVRGLEELYSKLLQRVLSQPKSRRDLALKALLWVATALKPLGKNVLVHTLSFEPGMEWMDSDDMVDENVILSSCADLLVEKEDRYELLHFSLAEFLKTDSARKLIHPKCPGDMENRPSAVLAKSCMGYLLLKEFQKGPVDTLEAFMDLLIGYPLLLHAAILWGDYLRSSMTPENIALACQISFADEKTCAGGEDLFPWPGKATALHAIAYLGLEGLIDQFPQARSQINVPDGFSWFPIDYATSRKQKPMVEWILSQPGSIGPTATSENLDGDAGGLEPLRPATPLVLEAAWNGWADIENVDVAEVLTRETADPNALDKDGTTPLMLAVKSRRLDIAKLLLKCGANVNLRGKYDLEVEGYNGATPMLLAVFGGNATTMECLLSRGANFAAKEKDNSTILHFAGRRNKYQPMEFLLSRWEANGALADTVGSNKHGSEASAVSSAASRGHHTAILPALNHEDAFGDWPIHHAARYGQVERVQALRRLFPDQVDHKTRAGGTPLCIAAWRKKLPMVEFLLERGANVNAMFRVAQSHWRPLHSVILDHRTDIATALLRRGADPNLRNGFGDTAWDIAARVGGLTAFRSLLDHHSGLRSDQDRLLCTIKKAILYQNIEVFDLLLSLYGDSSLLSKMEKSCCSLWMRQDLAALKSGKG</sequence>
<dbReference type="InterPro" id="IPR056884">
    <property type="entry name" value="NPHP3-like_N"/>
</dbReference>
<dbReference type="Pfam" id="PF12796">
    <property type="entry name" value="Ank_2"/>
    <property type="match status" value="2"/>
</dbReference>
<dbReference type="InterPro" id="IPR036770">
    <property type="entry name" value="Ankyrin_rpt-contain_sf"/>
</dbReference>
<feature type="domain" description="Nephrocystin 3-like N-terminal" evidence="3">
    <location>
        <begin position="87"/>
        <end position="252"/>
    </location>
</feature>
<reference evidence="4 5" key="1">
    <citation type="submission" date="2023-01" db="EMBL/GenBank/DDBJ databases">
        <title>Analysis of 21 Apiospora genomes using comparative genomics revels a genus with tremendous synthesis potential of carbohydrate active enzymes and secondary metabolites.</title>
        <authorList>
            <person name="Sorensen T."/>
        </authorList>
    </citation>
    <scope>NUCLEOTIDE SEQUENCE [LARGE SCALE GENOMIC DNA]</scope>
    <source>
        <strain evidence="4 5">CBS 135458</strain>
    </source>
</reference>
<organism evidence="4 5">
    <name type="scientific">Apiospora phragmitis</name>
    <dbReference type="NCBI Taxonomy" id="2905665"/>
    <lineage>
        <taxon>Eukaryota</taxon>
        <taxon>Fungi</taxon>
        <taxon>Dikarya</taxon>
        <taxon>Ascomycota</taxon>
        <taxon>Pezizomycotina</taxon>
        <taxon>Sordariomycetes</taxon>
        <taxon>Xylariomycetidae</taxon>
        <taxon>Amphisphaeriales</taxon>
        <taxon>Apiosporaceae</taxon>
        <taxon>Apiospora</taxon>
    </lineage>
</organism>
<dbReference type="PROSITE" id="PS50297">
    <property type="entry name" value="ANK_REP_REGION"/>
    <property type="match status" value="3"/>
</dbReference>
<evidence type="ECO:0000313" key="4">
    <source>
        <dbReference type="EMBL" id="KAK8073212.1"/>
    </source>
</evidence>
<evidence type="ECO:0000256" key="1">
    <source>
        <dbReference type="ARBA" id="ARBA00022737"/>
    </source>
</evidence>
<dbReference type="RefSeq" id="XP_066717687.1">
    <property type="nucleotide sequence ID" value="XM_066855520.1"/>
</dbReference>
<protein>
    <recommendedName>
        <fullName evidence="3">Nephrocystin 3-like N-terminal domain-containing protein</fullName>
    </recommendedName>
</protein>
<dbReference type="EMBL" id="JAQQWL010000005">
    <property type="protein sequence ID" value="KAK8073212.1"/>
    <property type="molecule type" value="Genomic_DNA"/>
</dbReference>
<accession>A0ABR1VPY3</accession>
<feature type="repeat" description="ANK" evidence="2">
    <location>
        <begin position="697"/>
        <end position="729"/>
    </location>
</feature>
<dbReference type="InterPro" id="IPR002110">
    <property type="entry name" value="Ankyrin_rpt"/>
</dbReference>
<dbReference type="Pfam" id="PF24883">
    <property type="entry name" value="NPHP3_N"/>
    <property type="match status" value="1"/>
</dbReference>
<proteinExistence type="predicted"/>
<dbReference type="PROSITE" id="PS50088">
    <property type="entry name" value="ANK_REPEAT"/>
    <property type="match status" value="4"/>
</dbReference>
<dbReference type="Gene3D" id="1.25.40.20">
    <property type="entry name" value="Ankyrin repeat-containing domain"/>
    <property type="match status" value="2"/>
</dbReference>
<gene>
    <name evidence="4" type="ORF">PG994_004111</name>
</gene>
<dbReference type="Gene3D" id="3.40.50.300">
    <property type="entry name" value="P-loop containing nucleotide triphosphate hydrolases"/>
    <property type="match status" value="1"/>
</dbReference>
<dbReference type="SUPFAM" id="SSF48403">
    <property type="entry name" value="Ankyrin repeat"/>
    <property type="match status" value="1"/>
</dbReference>
<keyword evidence="2" id="KW-0040">ANK repeat</keyword>
<dbReference type="SMART" id="SM00248">
    <property type="entry name" value="ANK"/>
    <property type="match status" value="6"/>
</dbReference>
<feature type="repeat" description="ANK" evidence="2">
    <location>
        <begin position="656"/>
        <end position="688"/>
    </location>
</feature>
<keyword evidence="1" id="KW-0677">Repeat</keyword>
<dbReference type="PANTHER" id="PTHR10039">
    <property type="entry name" value="AMELOGENIN"/>
    <property type="match status" value="1"/>
</dbReference>
<evidence type="ECO:0000259" key="3">
    <source>
        <dbReference type="Pfam" id="PF24883"/>
    </source>
</evidence>
<comment type="caution">
    <text evidence="4">The sequence shown here is derived from an EMBL/GenBank/DDBJ whole genome shotgun (WGS) entry which is preliminary data.</text>
</comment>